<dbReference type="EMBL" id="AEAH01004450">
    <property type="protein sequence ID" value="EGH36112.1"/>
    <property type="molecule type" value="Genomic_DNA"/>
</dbReference>
<gene>
    <name evidence="1" type="ORF">PSYJA_46446</name>
</gene>
<evidence type="ECO:0008006" key="3">
    <source>
        <dbReference type="Google" id="ProtNLM"/>
    </source>
</evidence>
<dbReference type="Proteomes" id="UP000004471">
    <property type="component" value="Unassembled WGS sequence"/>
</dbReference>
<evidence type="ECO:0000313" key="1">
    <source>
        <dbReference type="EMBL" id="EGH36112.1"/>
    </source>
</evidence>
<dbReference type="AlphaFoldDB" id="F3G0X0"/>
<name>F3G0X0_PSESX</name>
<feature type="non-terminal residue" evidence="1">
    <location>
        <position position="35"/>
    </location>
</feature>
<comment type="caution">
    <text evidence="1">The sequence shown here is derived from an EMBL/GenBank/DDBJ whole genome shotgun (WGS) entry which is preliminary data.</text>
</comment>
<protein>
    <recommendedName>
        <fullName evidence="3">Amino acid adenylation</fullName>
    </recommendedName>
</protein>
<evidence type="ECO:0000313" key="2">
    <source>
        <dbReference type="Proteomes" id="UP000004471"/>
    </source>
</evidence>
<reference evidence="1 2" key="1">
    <citation type="journal article" date="2011" name="PLoS Pathog.">
        <title>Dynamic evolution of pathogenicity revealed by sequencing and comparative genomics of 19 Pseudomonas syringae isolates.</title>
        <authorList>
            <person name="Baltrus D.A."/>
            <person name="Nishimura M.T."/>
            <person name="Romanchuk A."/>
            <person name="Chang J.H."/>
            <person name="Mukhtar M.S."/>
            <person name="Cherkis K."/>
            <person name="Roach J."/>
            <person name="Grant S.R."/>
            <person name="Jones C.D."/>
            <person name="Dangl J.L."/>
        </authorList>
    </citation>
    <scope>NUCLEOTIDE SEQUENCE [LARGE SCALE GENOMIC DNA]</scope>
    <source>
        <strain evidence="2">M301072PT</strain>
    </source>
</reference>
<proteinExistence type="predicted"/>
<sequence>DKRLVAYFTADSQVSLDLLREHLLEQLPDYMVPTA</sequence>
<feature type="non-terminal residue" evidence="1">
    <location>
        <position position="1"/>
    </location>
</feature>
<organism evidence="1 2">
    <name type="scientific">Pseudomonas syringae pv. japonica str. M301072</name>
    <dbReference type="NCBI Taxonomy" id="629262"/>
    <lineage>
        <taxon>Bacteria</taxon>
        <taxon>Pseudomonadati</taxon>
        <taxon>Pseudomonadota</taxon>
        <taxon>Gammaproteobacteria</taxon>
        <taxon>Pseudomonadales</taxon>
        <taxon>Pseudomonadaceae</taxon>
        <taxon>Pseudomonas</taxon>
        <taxon>Pseudomonas syringae</taxon>
    </lineage>
</organism>
<dbReference type="InterPro" id="IPR045851">
    <property type="entry name" value="AMP-bd_C_sf"/>
</dbReference>
<dbReference type="Gene3D" id="3.30.300.30">
    <property type="match status" value="1"/>
</dbReference>
<accession>F3G0X0</accession>